<evidence type="ECO:0000259" key="5">
    <source>
        <dbReference type="PROSITE" id="PS51186"/>
    </source>
</evidence>
<sequence length="161" mass="17975">MKVRLAPFAPEHIDAVMAIERLSNPSPWSVESFRSELANPQSVFLVALSGSEAVGFGGIWLVVDEAHVTTLAVHPDYRRSGVGRLLMNELLSRAKQAGMTCSTLEVRSQNEPAIELYESLGYRQTATRKRYYPNNDDATVMWLEDLDIPQVEPTSGKRKRA</sequence>
<name>A0A809SES4_9BACT</name>
<dbReference type="AlphaFoldDB" id="A0A809SES4"/>
<evidence type="ECO:0000313" key="6">
    <source>
        <dbReference type="EMBL" id="BBO24174.1"/>
    </source>
</evidence>
<keyword evidence="3 6" id="KW-0808">Transferase</keyword>
<evidence type="ECO:0000256" key="1">
    <source>
        <dbReference type="ARBA" id="ARBA00005395"/>
    </source>
</evidence>
<dbReference type="GO" id="GO:0008080">
    <property type="term" value="F:N-acetyltransferase activity"/>
    <property type="evidence" value="ECO:0007669"/>
    <property type="project" value="InterPro"/>
</dbReference>
<evidence type="ECO:0000256" key="2">
    <source>
        <dbReference type="ARBA" id="ARBA00022490"/>
    </source>
</evidence>
<dbReference type="NCBIfam" id="TIGR01575">
    <property type="entry name" value="rimI"/>
    <property type="match status" value="1"/>
</dbReference>
<accession>A0A809SES4</accession>
<evidence type="ECO:0000256" key="4">
    <source>
        <dbReference type="ARBA" id="ARBA00023315"/>
    </source>
</evidence>
<feature type="domain" description="N-acetyltransferase" evidence="5">
    <location>
        <begin position="3"/>
        <end position="146"/>
    </location>
</feature>
<keyword evidence="4" id="KW-0012">Acyltransferase</keyword>
<dbReference type="CDD" id="cd04301">
    <property type="entry name" value="NAT_SF"/>
    <property type="match status" value="1"/>
</dbReference>
<dbReference type="EMBL" id="AP021858">
    <property type="protein sequence ID" value="BBO24174.1"/>
    <property type="molecule type" value="Genomic_DNA"/>
</dbReference>
<dbReference type="Proteomes" id="UP000662873">
    <property type="component" value="Chromosome"/>
</dbReference>
<evidence type="ECO:0000313" key="7">
    <source>
        <dbReference type="Proteomes" id="UP000662873"/>
    </source>
</evidence>
<dbReference type="PROSITE" id="PS51186">
    <property type="entry name" value="GNAT"/>
    <property type="match status" value="1"/>
</dbReference>
<dbReference type="SUPFAM" id="SSF55729">
    <property type="entry name" value="Acyl-CoA N-acyltransferases (Nat)"/>
    <property type="match status" value="1"/>
</dbReference>
<dbReference type="InterPro" id="IPR050680">
    <property type="entry name" value="YpeA/RimI_acetyltransf"/>
</dbReference>
<organism evidence="6 7">
    <name type="scientific">Candidatus Nitrosymbiomonas proteolyticus</name>
    <dbReference type="NCBI Taxonomy" id="2608984"/>
    <lineage>
        <taxon>Bacteria</taxon>
        <taxon>Bacillati</taxon>
        <taxon>Armatimonadota</taxon>
        <taxon>Armatimonadota incertae sedis</taxon>
        <taxon>Candidatus Nitrosymbiomonas</taxon>
    </lineage>
</organism>
<dbReference type="KEGG" id="npy:NPRO_17690"/>
<comment type="similarity">
    <text evidence="1">Belongs to the acetyltransferase family. RimI subfamily.</text>
</comment>
<dbReference type="PANTHER" id="PTHR43420">
    <property type="entry name" value="ACETYLTRANSFERASE"/>
    <property type="match status" value="1"/>
</dbReference>
<dbReference type="InterPro" id="IPR000182">
    <property type="entry name" value="GNAT_dom"/>
</dbReference>
<proteinExistence type="inferred from homology"/>
<dbReference type="Gene3D" id="3.40.630.30">
    <property type="match status" value="1"/>
</dbReference>
<reference evidence="6" key="1">
    <citation type="journal article" name="DNA Res.">
        <title>The physiological potential of anammox bacteria as revealed by their core genome structure.</title>
        <authorList>
            <person name="Okubo T."/>
            <person name="Toyoda A."/>
            <person name="Fukuhara K."/>
            <person name="Uchiyama I."/>
            <person name="Harigaya Y."/>
            <person name="Kuroiwa M."/>
            <person name="Suzuki T."/>
            <person name="Murakami Y."/>
            <person name="Suwa Y."/>
            <person name="Takami H."/>
        </authorList>
    </citation>
    <scope>NUCLEOTIDE SEQUENCE</scope>
    <source>
        <strain evidence="6">317325-2</strain>
    </source>
</reference>
<dbReference type="InterPro" id="IPR016181">
    <property type="entry name" value="Acyl_CoA_acyltransferase"/>
</dbReference>
<dbReference type="InterPro" id="IPR006464">
    <property type="entry name" value="AcTrfase_RimI/Ard1"/>
</dbReference>
<dbReference type="Pfam" id="PF00583">
    <property type="entry name" value="Acetyltransf_1"/>
    <property type="match status" value="1"/>
</dbReference>
<dbReference type="PANTHER" id="PTHR43420:SF44">
    <property type="entry name" value="ACETYLTRANSFERASE YPEA"/>
    <property type="match status" value="1"/>
</dbReference>
<gene>
    <name evidence="6" type="ORF">NPRO_17690</name>
</gene>
<evidence type="ECO:0000256" key="3">
    <source>
        <dbReference type="ARBA" id="ARBA00022679"/>
    </source>
</evidence>
<keyword evidence="2" id="KW-0963">Cytoplasm</keyword>
<protein>
    <submittedName>
        <fullName evidence="6">Ribosomal-protein-alanine N-acetyltransferase</fullName>
    </submittedName>
</protein>